<feature type="transmembrane region" description="Helical" evidence="1">
    <location>
        <begin position="6"/>
        <end position="25"/>
    </location>
</feature>
<evidence type="ECO:0000313" key="2">
    <source>
        <dbReference type="EMBL" id="KNZ57791.1"/>
    </source>
</evidence>
<dbReference type="AlphaFoldDB" id="A0A0L6VAH3"/>
<dbReference type="EMBL" id="LAVV01006916">
    <property type="protein sequence ID" value="KNZ57791.1"/>
    <property type="molecule type" value="Genomic_DNA"/>
</dbReference>
<keyword evidence="1" id="KW-0812">Transmembrane</keyword>
<protein>
    <submittedName>
        <fullName evidence="2">Putative signal peptide protein</fullName>
    </submittedName>
</protein>
<organism evidence="2 3">
    <name type="scientific">Puccinia sorghi</name>
    <dbReference type="NCBI Taxonomy" id="27349"/>
    <lineage>
        <taxon>Eukaryota</taxon>
        <taxon>Fungi</taxon>
        <taxon>Dikarya</taxon>
        <taxon>Basidiomycota</taxon>
        <taxon>Pucciniomycotina</taxon>
        <taxon>Pucciniomycetes</taxon>
        <taxon>Pucciniales</taxon>
        <taxon>Pucciniaceae</taxon>
        <taxon>Puccinia</taxon>
    </lineage>
</organism>
<keyword evidence="1" id="KW-0472">Membrane</keyword>
<comment type="caution">
    <text evidence="2">The sequence shown here is derived from an EMBL/GenBank/DDBJ whole genome shotgun (WGS) entry which is preliminary data.</text>
</comment>
<sequence>MSSSWFVAAFSFFFFFLFWFGKMGFNQFLTGRNKVAMTAARSQKELGCAQDDLPNDRVDRNIVTEPSTAPDIINDTHNRVESQGLRYQHKWGGGDDWRWSRAFRTTWGYFCSKSRDRWSDETDAYTKLRENTEAMQPKPKQVSKIKRNVEEKGSAKQPSWMSVERLAFDRTLAHPQIARRRGPPISGVSQFKIKSALDHASQVFPSPSECPVKNLSKLSRLELVKQAQYYIPAGQSYRCTEGEADRLLSAYQLINPRHIMVILYLRNDTTTSPLTVSSPHLALSPCPNDSRTSLLLRLNQGAHPSHRQIAPVLRRLKRRKSRLKKLSFASRCSNAVDLTINPIAPTRKIFEDELSSSIIPRISAGIPSSVKSCSELELDSITSQSFLTEQT</sequence>
<keyword evidence="3" id="KW-1185">Reference proteome</keyword>
<name>A0A0L6VAH3_9BASI</name>
<dbReference type="Proteomes" id="UP000037035">
    <property type="component" value="Unassembled WGS sequence"/>
</dbReference>
<dbReference type="VEuPathDB" id="FungiDB:VP01_2070g1"/>
<keyword evidence="1" id="KW-1133">Transmembrane helix</keyword>
<reference evidence="2 3" key="1">
    <citation type="submission" date="2015-08" db="EMBL/GenBank/DDBJ databases">
        <title>Next Generation Sequencing and Analysis of the Genome of Puccinia sorghi L Schw, the Causal Agent of Maize Common Rust.</title>
        <authorList>
            <person name="Rochi L."/>
            <person name="Burguener G."/>
            <person name="Darino M."/>
            <person name="Turjanski A."/>
            <person name="Kreff E."/>
            <person name="Dieguez M.J."/>
            <person name="Sacco F."/>
        </authorList>
    </citation>
    <scope>NUCLEOTIDE SEQUENCE [LARGE SCALE GENOMIC DNA]</scope>
    <source>
        <strain evidence="2 3">RO10H11247</strain>
    </source>
</reference>
<gene>
    <name evidence="2" type="ORF">VP01_2070g1</name>
</gene>
<evidence type="ECO:0000313" key="3">
    <source>
        <dbReference type="Proteomes" id="UP000037035"/>
    </source>
</evidence>
<proteinExistence type="predicted"/>
<accession>A0A0L6VAH3</accession>
<evidence type="ECO:0000256" key="1">
    <source>
        <dbReference type="SAM" id="Phobius"/>
    </source>
</evidence>